<dbReference type="EMBL" id="BNAG01000001">
    <property type="protein sequence ID" value="GHE54777.1"/>
    <property type="molecule type" value="Genomic_DNA"/>
</dbReference>
<reference evidence="2" key="1">
    <citation type="journal article" date="2019" name="Int. J. Syst. Evol. Microbiol.">
        <title>The Global Catalogue of Microorganisms (GCM) 10K type strain sequencing project: providing services to taxonomists for standard genome sequencing and annotation.</title>
        <authorList>
            <consortium name="The Broad Institute Genomics Platform"/>
            <consortium name="The Broad Institute Genome Sequencing Center for Infectious Disease"/>
            <person name="Wu L."/>
            <person name="Ma J."/>
        </authorList>
    </citation>
    <scope>NUCLEOTIDE SEQUENCE [LARGE SCALE GENOMIC DNA]</scope>
    <source>
        <strain evidence="2">CGMCC 1.15111</strain>
    </source>
</reference>
<proteinExistence type="predicted"/>
<evidence type="ECO:0000313" key="2">
    <source>
        <dbReference type="Proteomes" id="UP000658258"/>
    </source>
</evidence>
<sequence length="218" mass="25145">MKWVVVFLLFFPLAIIGQTESVFVKEKLLTLKEIKNGVLRIRTELKASSQDTVLIYLEKVERGNVTNLQTIESAYSFPLEITQNLINDQVGILVKYDLAVRNGNQFLFQLNEETDRLESINGFWNLGTVQTVEYEGKIFNYSYASCGCADNCWKSILFEIKDFSLKSISSLACDCQNLIKTNGAEDIETLAKCKEFNTPEKFERIQEYWKSYIVEIQR</sequence>
<dbReference type="RefSeq" id="WP_189628779.1">
    <property type="nucleotide sequence ID" value="NZ_BNAG01000001.1"/>
</dbReference>
<keyword evidence="2" id="KW-1185">Reference proteome</keyword>
<comment type="caution">
    <text evidence="1">The sequence shown here is derived from an EMBL/GenBank/DDBJ whole genome shotgun (WGS) entry which is preliminary data.</text>
</comment>
<protein>
    <recommendedName>
        <fullName evidence="3">DUF4468 domain-containing protein</fullName>
    </recommendedName>
</protein>
<evidence type="ECO:0000313" key="1">
    <source>
        <dbReference type="EMBL" id="GHE54777.1"/>
    </source>
</evidence>
<accession>A0ABQ3I591</accession>
<dbReference type="Proteomes" id="UP000658258">
    <property type="component" value="Unassembled WGS sequence"/>
</dbReference>
<name>A0ABQ3I591_9BACT</name>
<organism evidence="1 2">
    <name type="scientific">Roseivirga thermotolerans</name>
    <dbReference type="NCBI Taxonomy" id="1758176"/>
    <lineage>
        <taxon>Bacteria</taxon>
        <taxon>Pseudomonadati</taxon>
        <taxon>Bacteroidota</taxon>
        <taxon>Cytophagia</taxon>
        <taxon>Cytophagales</taxon>
        <taxon>Roseivirgaceae</taxon>
        <taxon>Roseivirga</taxon>
    </lineage>
</organism>
<gene>
    <name evidence="1" type="ORF">GCM10011340_06820</name>
</gene>
<evidence type="ECO:0008006" key="3">
    <source>
        <dbReference type="Google" id="ProtNLM"/>
    </source>
</evidence>